<sequence length="399" mass="44063">MQACTLNTPSSVGVSEVAEVGFQIGRYSTSNTESVIRGDNFIHLIGTQLEGGELVVFVEGDLTDTYTEVEGTEQHLRANVKDGDDLPPIFDKESYSFEVPENFPTDWDFTSANLITISDTDYGVQFHTNEISIDQHSDVFDIQPLLCMKECTPKISLLRPLDYEEQRSYQFSIHAQGDRMSATASVTVSVTNEEDDPFVFQHPFYTVQLELNQESGVLDVLPQQITASSADPGMPNYRLQRLGSRTYFHDFETGELSLIQKLDDSITTDMIFLVEAGEGNREGSASLIVFLPGNEGTTTTENPNGGGWLGEPCQSDEDCNQEEHLACNLALQKCDCADGFQFNPDILSCEKKPGGLGDECSTDADCDVEANLECNLDLDKCDCMAGFEVDPDTFQCIEE</sequence>
<evidence type="ECO:0000313" key="7">
    <source>
        <dbReference type="EMBL" id="CAD7251585.1"/>
    </source>
</evidence>
<dbReference type="SUPFAM" id="SSF49313">
    <property type="entry name" value="Cadherin-like"/>
    <property type="match status" value="1"/>
</dbReference>
<dbReference type="InterPro" id="IPR002126">
    <property type="entry name" value="Cadherin-like_dom"/>
</dbReference>
<dbReference type="EMBL" id="LR903168">
    <property type="protein sequence ID" value="CAD7251585.1"/>
    <property type="molecule type" value="Genomic_DNA"/>
</dbReference>
<dbReference type="AlphaFoldDB" id="A0A7R9ACY0"/>
<organism evidence="7">
    <name type="scientific">Darwinula stevensoni</name>
    <dbReference type="NCBI Taxonomy" id="69355"/>
    <lineage>
        <taxon>Eukaryota</taxon>
        <taxon>Metazoa</taxon>
        <taxon>Ecdysozoa</taxon>
        <taxon>Arthropoda</taxon>
        <taxon>Crustacea</taxon>
        <taxon>Oligostraca</taxon>
        <taxon>Ostracoda</taxon>
        <taxon>Podocopa</taxon>
        <taxon>Podocopida</taxon>
        <taxon>Darwinulocopina</taxon>
        <taxon>Darwinuloidea</taxon>
        <taxon>Darwinulidae</taxon>
        <taxon>Darwinula</taxon>
    </lineage>
</organism>
<dbReference type="InterPro" id="IPR050174">
    <property type="entry name" value="Protocadherin/Cadherin-CA"/>
</dbReference>
<dbReference type="CDD" id="cd11304">
    <property type="entry name" value="Cadherin_repeat"/>
    <property type="match status" value="2"/>
</dbReference>
<dbReference type="OrthoDB" id="9047765at2759"/>
<dbReference type="PANTHER" id="PTHR24028:SF263">
    <property type="entry name" value="CADHERIN-RELATED FAMILY MEMBER 1"/>
    <property type="match status" value="1"/>
</dbReference>
<dbReference type="PRINTS" id="PR00205">
    <property type="entry name" value="CADHERIN"/>
</dbReference>
<feature type="domain" description="Cadherin" evidence="6">
    <location>
        <begin position="91"/>
        <end position="205"/>
    </location>
</feature>
<proteinExistence type="predicted"/>
<keyword evidence="8" id="KW-1185">Reference proteome</keyword>
<keyword evidence="4" id="KW-0325">Glycoprotein</keyword>
<evidence type="ECO:0000256" key="2">
    <source>
        <dbReference type="ARBA" id="ARBA00022692"/>
    </source>
</evidence>
<dbReference type="PANTHER" id="PTHR24028">
    <property type="entry name" value="CADHERIN-87A"/>
    <property type="match status" value="1"/>
</dbReference>
<keyword evidence="2" id="KW-0812">Transmembrane</keyword>
<dbReference type="PROSITE" id="PS50268">
    <property type="entry name" value="CADHERIN_2"/>
    <property type="match status" value="1"/>
</dbReference>
<keyword evidence="5" id="KW-0106">Calcium</keyword>
<dbReference type="GO" id="GO:0005509">
    <property type="term" value="F:calcium ion binding"/>
    <property type="evidence" value="ECO:0007669"/>
    <property type="project" value="UniProtKB-UniRule"/>
</dbReference>
<reference evidence="7" key="1">
    <citation type="submission" date="2020-11" db="EMBL/GenBank/DDBJ databases">
        <authorList>
            <person name="Tran Van P."/>
        </authorList>
    </citation>
    <scope>NUCLEOTIDE SEQUENCE</scope>
</reference>
<keyword evidence="3" id="KW-1133">Transmembrane helix</keyword>
<dbReference type="Proteomes" id="UP000677054">
    <property type="component" value="Unassembled WGS sequence"/>
</dbReference>
<evidence type="ECO:0000256" key="5">
    <source>
        <dbReference type="PROSITE-ProRule" id="PRU00043"/>
    </source>
</evidence>
<gene>
    <name evidence="7" type="ORF">DSTB1V02_LOCUS11348</name>
</gene>
<accession>A0A7R9ACY0</accession>
<dbReference type="Gene3D" id="2.60.40.60">
    <property type="entry name" value="Cadherins"/>
    <property type="match status" value="1"/>
</dbReference>
<comment type="subcellular location">
    <subcellularLocation>
        <location evidence="1">Membrane</location>
        <topology evidence="1">Single-pass membrane protein</topology>
    </subcellularLocation>
</comment>
<dbReference type="GO" id="GO:0007156">
    <property type="term" value="P:homophilic cell adhesion via plasma membrane adhesion molecules"/>
    <property type="evidence" value="ECO:0007669"/>
    <property type="project" value="InterPro"/>
</dbReference>
<dbReference type="InterPro" id="IPR015919">
    <property type="entry name" value="Cadherin-like_sf"/>
</dbReference>
<dbReference type="EMBL" id="CAJPEV010003651">
    <property type="protein sequence ID" value="CAG0900253.1"/>
    <property type="molecule type" value="Genomic_DNA"/>
</dbReference>
<evidence type="ECO:0000256" key="4">
    <source>
        <dbReference type="ARBA" id="ARBA00023180"/>
    </source>
</evidence>
<evidence type="ECO:0000256" key="3">
    <source>
        <dbReference type="ARBA" id="ARBA00022989"/>
    </source>
</evidence>
<protein>
    <recommendedName>
        <fullName evidence="6">Cadherin domain-containing protein</fullName>
    </recommendedName>
</protein>
<dbReference type="GO" id="GO:0005886">
    <property type="term" value="C:plasma membrane"/>
    <property type="evidence" value="ECO:0007669"/>
    <property type="project" value="TreeGrafter"/>
</dbReference>
<evidence type="ECO:0000259" key="6">
    <source>
        <dbReference type="PROSITE" id="PS50268"/>
    </source>
</evidence>
<evidence type="ECO:0000256" key="1">
    <source>
        <dbReference type="ARBA" id="ARBA00004167"/>
    </source>
</evidence>
<evidence type="ECO:0000313" key="8">
    <source>
        <dbReference type="Proteomes" id="UP000677054"/>
    </source>
</evidence>
<name>A0A7R9ACY0_9CRUS</name>
<keyword evidence="3" id="KW-0472">Membrane</keyword>